<comment type="similarity">
    <text evidence="1 6 7">Belongs to the bacterial ribosomal protein bL21 family.</text>
</comment>
<dbReference type="InterPro" id="IPR001787">
    <property type="entry name" value="Ribosomal_bL21"/>
</dbReference>
<keyword evidence="2 6" id="KW-0699">rRNA-binding</keyword>
<dbReference type="EMBL" id="JAACAK010000032">
    <property type="protein sequence ID" value="NIR74256.1"/>
    <property type="molecule type" value="Genomic_DNA"/>
</dbReference>
<sequence length="195" mass="21407">MTYAIFKAAGFQYRAELGDLLRMPSLDAEPGGTVTFDEVLLGAGDGEVLIGRPTLEGASVRGEVVRHGRGDKVIVYKFKRRKNYRRKSGHRQDFTEVRINEIDLGGDLKVTLEPEKKAAKKKKTKKKADAKKTEAKKTTAKKSTAKKKPAAKKKTTAKKTTAKAKSSSKSKTSKSKTSKSKTSKSKKSSSKKKKS</sequence>
<accession>A0AAE4Z8R9</accession>
<feature type="compositionally biased region" description="Basic residues" evidence="8">
    <location>
        <begin position="118"/>
        <end position="129"/>
    </location>
</feature>
<comment type="caution">
    <text evidence="9">The sequence shown here is derived from an EMBL/GenBank/DDBJ whole genome shotgun (WGS) entry which is preliminary data.</text>
</comment>
<evidence type="ECO:0000256" key="7">
    <source>
        <dbReference type="RuleBase" id="RU000562"/>
    </source>
</evidence>
<dbReference type="InterPro" id="IPR028909">
    <property type="entry name" value="bL21-like"/>
</dbReference>
<keyword evidence="3 6" id="KW-0694">RNA-binding</keyword>
<feature type="region of interest" description="Disordered" evidence="8">
    <location>
        <begin position="115"/>
        <end position="195"/>
    </location>
</feature>
<reference evidence="9 10" key="1">
    <citation type="submission" date="2020-01" db="EMBL/GenBank/DDBJ databases">
        <title>Genomes assembled from Gulf of Kutch pelagic sediment metagenomes.</title>
        <authorList>
            <person name="Chandrashekar M."/>
            <person name="Mahajan M.S."/>
            <person name="Dave K.J."/>
            <person name="Vatsa P."/>
            <person name="Nathani N.M."/>
        </authorList>
    </citation>
    <scope>NUCLEOTIDE SEQUENCE [LARGE SCALE GENOMIC DNA]</scope>
    <source>
        <strain evidence="9">KS3-K002</strain>
    </source>
</reference>
<evidence type="ECO:0000256" key="4">
    <source>
        <dbReference type="ARBA" id="ARBA00022980"/>
    </source>
</evidence>
<evidence type="ECO:0000256" key="1">
    <source>
        <dbReference type="ARBA" id="ARBA00008563"/>
    </source>
</evidence>
<comment type="function">
    <text evidence="6 7">This protein binds to 23S rRNA in the presence of protein L20.</text>
</comment>
<keyword evidence="4 6" id="KW-0689">Ribosomal protein</keyword>
<dbReference type="GO" id="GO:0019843">
    <property type="term" value="F:rRNA binding"/>
    <property type="evidence" value="ECO:0007669"/>
    <property type="project" value="UniProtKB-UniRule"/>
</dbReference>
<dbReference type="Proteomes" id="UP000702544">
    <property type="component" value="Unassembled WGS sequence"/>
</dbReference>
<dbReference type="InterPro" id="IPR018258">
    <property type="entry name" value="Ribosomal_bL21_CS"/>
</dbReference>
<gene>
    <name evidence="6 9" type="primary">rplU</name>
    <name evidence="9" type="ORF">GWO12_03960</name>
</gene>
<feature type="compositionally biased region" description="Basic residues" evidence="8">
    <location>
        <begin position="138"/>
        <end position="195"/>
    </location>
</feature>
<dbReference type="GO" id="GO:0003735">
    <property type="term" value="F:structural constituent of ribosome"/>
    <property type="evidence" value="ECO:0007669"/>
    <property type="project" value="InterPro"/>
</dbReference>
<organism evidence="9 10">
    <name type="scientific">Candidatus Kutchimonas denitrificans</name>
    <dbReference type="NCBI Taxonomy" id="3056748"/>
    <lineage>
        <taxon>Bacteria</taxon>
        <taxon>Pseudomonadati</taxon>
        <taxon>Gemmatimonadota</taxon>
        <taxon>Gemmatimonadia</taxon>
        <taxon>Candidatus Palauibacterales</taxon>
        <taxon>Candidatus Palauibacteraceae</taxon>
        <taxon>Candidatus Kutchimonas</taxon>
    </lineage>
</organism>
<comment type="subunit">
    <text evidence="6">Part of the 50S ribosomal subunit. Contacts protein L20.</text>
</comment>
<evidence type="ECO:0000313" key="10">
    <source>
        <dbReference type="Proteomes" id="UP000702544"/>
    </source>
</evidence>
<name>A0AAE4Z8R9_9BACT</name>
<dbReference type="AlphaFoldDB" id="A0AAE4Z8R9"/>
<evidence type="ECO:0000256" key="3">
    <source>
        <dbReference type="ARBA" id="ARBA00022884"/>
    </source>
</evidence>
<proteinExistence type="inferred from homology"/>
<dbReference type="GO" id="GO:0005840">
    <property type="term" value="C:ribosome"/>
    <property type="evidence" value="ECO:0007669"/>
    <property type="project" value="UniProtKB-KW"/>
</dbReference>
<dbReference type="GO" id="GO:1990904">
    <property type="term" value="C:ribonucleoprotein complex"/>
    <property type="evidence" value="ECO:0007669"/>
    <property type="project" value="UniProtKB-KW"/>
</dbReference>
<evidence type="ECO:0000256" key="5">
    <source>
        <dbReference type="ARBA" id="ARBA00023274"/>
    </source>
</evidence>
<evidence type="ECO:0000256" key="8">
    <source>
        <dbReference type="SAM" id="MobiDB-lite"/>
    </source>
</evidence>
<evidence type="ECO:0000313" key="9">
    <source>
        <dbReference type="EMBL" id="NIR74256.1"/>
    </source>
</evidence>
<dbReference type="GO" id="GO:0005737">
    <property type="term" value="C:cytoplasm"/>
    <property type="evidence" value="ECO:0007669"/>
    <property type="project" value="UniProtKB-ARBA"/>
</dbReference>
<dbReference type="Pfam" id="PF00829">
    <property type="entry name" value="Ribosomal_L21p"/>
    <property type="match status" value="1"/>
</dbReference>
<dbReference type="GO" id="GO:0006412">
    <property type="term" value="P:translation"/>
    <property type="evidence" value="ECO:0007669"/>
    <property type="project" value="UniProtKB-UniRule"/>
</dbReference>
<dbReference type="InterPro" id="IPR036164">
    <property type="entry name" value="bL21-like_sf"/>
</dbReference>
<keyword evidence="5 6" id="KW-0687">Ribonucleoprotein</keyword>
<dbReference type="HAMAP" id="MF_01363">
    <property type="entry name" value="Ribosomal_bL21"/>
    <property type="match status" value="1"/>
</dbReference>
<dbReference type="PANTHER" id="PTHR21349">
    <property type="entry name" value="50S RIBOSOMAL PROTEIN L21"/>
    <property type="match status" value="1"/>
</dbReference>
<dbReference type="NCBIfam" id="TIGR00061">
    <property type="entry name" value="L21"/>
    <property type="match status" value="1"/>
</dbReference>
<dbReference type="PROSITE" id="PS01169">
    <property type="entry name" value="RIBOSOMAL_L21"/>
    <property type="match status" value="1"/>
</dbReference>
<protein>
    <recommendedName>
        <fullName evidence="6">Large ribosomal subunit protein bL21</fullName>
    </recommendedName>
</protein>
<evidence type="ECO:0000256" key="6">
    <source>
        <dbReference type="HAMAP-Rule" id="MF_01363"/>
    </source>
</evidence>
<dbReference type="SUPFAM" id="SSF141091">
    <property type="entry name" value="L21p-like"/>
    <property type="match status" value="1"/>
</dbReference>
<evidence type="ECO:0000256" key="2">
    <source>
        <dbReference type="ARBA" id="ARBA00022730"/>
    </source>
</evidence>
<dbReference type="PANTHER" id="PTHR21349:SF0">
    <property type="entry name" value="LARGE RIBOSOMAL SUBUNIT PROTEIN BL21M"/>
    <property type="match status" value="1"/>
</dbReference>